<evidence type="ECO:0000256" key="3">
    <source>
        <dbReference type="ARBA" id="ARBA00023163"/>
    </source>
</evidence>
<name>A0A1I3VU05_9RHOB</name>
<evidence type="ECO:0000313" key="5">
    <source>
        <dbReference type="EMBL" id="SFJ97621.1"/>
    </source>
</evidence>
<dbReference type="InterPro" id="IPR036388">
    <property type="entry name" value="WH-like_DNA-bd_sf"/>
</dbReference>
<dbReference type="PRINTS" id="PR00035">
    <property type="entry name" value="HTHGNTR"/>
</dbReference>
<dbReference type="CDD" id="cd07377">
    <property type="entry name" value="WHTH_GntR"/>
    <property type="match status" value="1"/>
</dbReference>
<sequence length="255" mass="27746">MDDQELKFQRVKDRRALSVQVYDQLVEVLRKNAVPGAVIPPEVRLAQDLGVSRTVLREALRLLEEDGVIERAADPRRRQLAAPGKRPPAFSAPLEEIVTGAGELKAKVMRHGALSTTNWSRSLLNLPQSETELLSRETLFQRGDIPVVSALEVVPFEALKEARPLDDGVMSGSLLNDLGPKFRSKCVATLWRLSDASTGGRPRSGFADVAPDVPLVSLTTVLSRNGRPVFLAKYLLRLDLVSLNVGAAGAEPGAE</sequence>
<organism evidence="5 6">
    <name type="scientific">Celeribacter neptunius</name>
    <dbReference type="NCBI Taxonomy" id="588602"/>
    <lineage>
        <taxon>Bacteria</taxon>
        <taxon>Pseudomonadati</taxon>
        <taxon>Pseudomonadota</taxon>
        <taxon>Alphaproteobacteria</taxon>
        <taxon>Rhodobacterales</taxon>
        <taxon>Roseobacteraceae</taxon>
        <taxon>Celeribacter</taxon>
    </lineage>
</organism>
<keyword evidence="3" id="KW-0804">Transcription</keyword>
<evidence type="ECO:0000256" key="2">
    <source>
        <dbReference type="ARBA" id="ARBA00023125"/>
    </source>
</evidence>
<dbReference type="InterPro" id="IPR000524">
    <property type="entry name" value="Tscrpt_reg_HTH_GntR"/>
</dbReference>
<dbReference type="SMART" id="SM00345">
    <property type="entry name" value="HTH_GNTR"/>
    <property type="match status" value="1"/>
</dbReference>
<keyword evidence="1" id="KW-0805">Transcription regulation</keyword>
<evidence type="ECO:0000256" key="1">
    <source>
        <dbReference type="ARBA" id="ARBA00023015"/>
    </source>
</evidence>
<dbReference type="Proteomes" id="UP000199630">
    <property type="component" value="Unassembled WGS sequence"/>
</dbReference>
<dbReference type="RefSeq" id="WP_090061984.1">
    <property type="nucleotide sequence ID" value="NZ_FORH01000007.1"/>
</dbReference>
<dbReference type="OrthoDB" id="9028214at2"/>
<feature type="domain" description="HTH gntR-type" evidence="4">
    <location>
        <begin position="15"/>
        <end position="83"/>
    </location>
</feature>
<proteinExistence type="predicted"/>
<evidence type="ECO:0000259" key="4">
    <source>
        <dbReference type="PROSITE" id="PS50949"/>
    </source>
</evidence>
<dbReference type="Gene3D" id="1.10.10.10">
    <property type="entry name" value="Winged helix-like DNA-binding domain superfamily/Winged helix DNA-binding domain"/>
    <property type="match status" value="1"/>
</dbReference>
<evidence type="ECO:0000313" key="6">
    <source>
        <dbReference type="Proteomes" id="UP000199630"/>
    </source>
</evidence>
<keyword evidence="2 5" id="KW-0238">DNA-binding</keyword>
<gene>
    <name evidence="5" type="ORF">SAMN04487991_3496</name>
</gene>
<dbReference type="GO" id="GO:0003700">
    <property type="term" value="F:DNA-binding transcription factor activity"/>
    <property type="evidence" value="ECO:0007669"/>
    <property type="project" value="InterPro"/>
</dbReference>
<dbReference type="InterPro" id="IPR036390">
    <property type="entry name" value="WH_DNA-bd_sf"/>
</dbReference>
<dbReference type="AlphaFoldDB" id="A0A1I3VU05"/>
<dbReference type="GO" id="GO:0003677">
    <property type="term" value="F:DNA binding"/>
    <property type="evidence" value="ECO:0007669"/>
    <property type="project" value="UniProtKB-KW"/>
</dbReference>
<protein>
    <submittedName>
        <fullName evidence="5">DNA-binding transcriptional regulator, GntR family</fullName>
    </submittedName>
</protein>
<dbReference type="SUPFAM" id="SSF46785">
    <property type="entry name" value="Winged helix' DNA-binding domain"/>
    <property type="match status" value="1"/>
</dbReference>
<dbReference type="STRING" id="588602.SAMN04487991_3496"/>
<dbReference type="PROSITE" id="PS50949">
    <property type="entry name" value="HTH_GNTR"/>
    <property type="match status" value="1"/>
</dbReference>
<keyword evidence="6" id="KW-1185">Reference proteome</keyword>
<dbReference type="Pfam" id="PF00392">
    <property type="entry name" value="GntR"/>
    <property type="match status" value="1"/>
</dbReference>
<reference evidence="6" key="1">
    <citation type="submission" date="2016-10" db="EMBL/GenBank/DDBJ databases">
        <authorList>
            <person name="Varghese N."/>
            <person name="Submissions S."/>
        </authorList>
    </citation>
    <scope>NUCLEOTIDE SEQUENCE [LARGE SCALE GENOMIC DNA]</scope>
    <source>
        <strain evidence="6">DSM 26471</strain>
    </source>
</reference>
<dbReference type="EMBL" id="FORH01000007">
    <property type="protein sequence ID" value="SFJ97621.1"/>
    <property type="molecule type" value="Genomic_DNA"/>
</dbReference>
<accession>A0A1I3VU05</accession>